<dbReference type="Proteomes" id="UP000598997">
    <property type="component" value="Unassembled WGS sequence"/>
</dbReference>
<accession>A0A916YL50</accession>
<feature type="domain" description="NAD-dependent epimerase/dehydratase" evidence="1">
    <location>
        <begin position="31"/>
        <end position="241"/>
    </location>
</feature>
<dbReference type="AlphaFoldDB" id="A0A916YL50"/>
<organism evidence="2 3">
    <name type="scientific">Croceicoccus pelagius</name>
    <dbReference type="NCBI Taxonomy" id="1703341"/>
    <lineage>
        <taxon>Bacteria</taxon>
        <taxon>Pseudomonadati</taxon>
        <taxon>Pseudomonadota</taxon>
        <taxon>Alphaproteobacteria</taxon>
        <taxon>Sphingomonadales</taxon>
        <taxon>Erythrobacteraceae</taxon>
        <taxon>Croceicoccus</taxon>
    </lineage>
</organism>
<evidence type="ECO:0000313" key="2">
    <source>
        <dbReference type="EMBL" id="GGD50526.1"/>
    </source>
</evidence>
<gene>
    <name evidence="2" type="ORF">GCM10010989_25900</name>
</gene>
<dbReference type="SUPFAM" id="SSF51735">
    <property type="entry name" value="NAD(P)-binding Rossmann-fold domains"/>
    <property type="match status" value="1"/>
</dbReference>
<dbReference type="Gene3D" id="3.40.50.720">
    <property type="entry name" value="NAD(P)-binding Rossmann-like Domain"/>
    <property type="match status" value="1"/>
</dbReference>
<dbReference type="InterPro" id="IPR001509">
    <property type="entry name" value="Epimerase_deHydtase"/>
</dbReference>
<evidence type="ECO:0000259" key="1">
    <source>
        <dbReference type="Pfam" id="PF01370"/>
    </source>
</evidence>
<comment type="caution">
    <text evidence="2">The sequence shown here is derived from an EMBL/GenBank/DDBJ whole genome shotgun (WGS) entry which is preliminary data.</text>
</comment>
<dbReference type="Pfam" id="PF01370">
    <property type="entry name" value="Epimerase"/>
    <property type="match status" value="1"/>
</dbReference>
<reference evidence="2 3" key="1">
    <citation type="journal article" date="2014" name="Int. J. Syst. Evol. Microbiol.">
        <title>Complete genome sequence of Corynebacterium casei LMG S-19264T (=DSM 44701T), isolated from a smear-ripened cheese.</title>
        <authorList>
            <consortium name="US DOE Joint Genome Institute (JGI-PGF)"/>
            <person name="Walter F."/>
            <person name="Albersmeier A."/>
            <person name="Kalinowski J."/>
            <person name="Ruckert C."/>
        </authorList>
    </citation>
    <scope>NUCLEOTIDE SEQUENCE [LARGE SCALE GENOMIC DNA]</scope>
    <source>
        <strain evidence="2 3">CGMCC 1.15358</strain>
    </source>
</reference>
<keyword evidence="3" id="KW-1185">Reference proteome</keyword>
<evidence type="ECO:0000313" key="3">
    <source>
        <dbReference type="Proteomes" id="UP000598997"/>
    </source>
</evidence>
<dbReference type="RefSeq" id="WP_066763656.1">
    <property type="nucleotide sequence ID" value="NZ_BMIO01000008.1"/>
</dbReference>
<sequence>MARAAALPRLAEAVALAPAACDALRRDDRRIVIVGASGWIGRALLAGLFDALGEEAARARIACFGSSEREVRFGDHGIVQQPLDSLADLETKPTILFHLAFLTKDKVGGMSEEAYVTANRSLSGKVLDALGSIGADRIFVASSGAAAFADDPDAAHDLRLYGSLKRDDEQAFGAWAESAPGRRSLVMRIYALSGPFINKHETYALASFVIDALADRPIEVRAPIRVERSFVPVREVTSLALAELMSEGPPSLLIDSGGTAMELADVAEAVANRLGGSVERAAIGEGRPNIYTSDPSAYDALLARHSITSTPMGEQAAQTAVTLMRQIA</sequence>
<name>A0A916YL50_9SPHN</name>
<dbReference type="InterPro" id="IPR036291">
    <property type="entry name" value="NAD(P)-bd_dom_sf"/>
</dbReference>
<proteinExistence type="predicted"/>
<protein>
    <recommendedName>
        <fullName evidence="1">NAD-dependent epimerase/dehydratase domain-containing protein</fullName>
    </recommendedName>
</protein>
<dbReference type="EMBL" id="BMIO01000008">
    <property type="protein sequence ID" value="GGD50526.1"/>
    <property type="molecule type" value="Genomic_DNA"/>
</dbReference>